<feature type="compositionally biased region" description="Polar residues" evidence="2">
    <location>
        <begin position="1043"/>
        <end position="1073"/>
    </location>
</feature>
<feature type="region of interest" description="Disordered" evidence="2">
    <location>
        <begin position="901"/>
        <end position="920"/>
    </location>
</feature>
<dbReference type="GO" id="GO:0007099">
    <property type="term" value="P:centriole replication"/>
    <property type="evidence" value="ECO:0007669"/>
    <property type="project" value="InterPro"/>
</dbReference>
<feature type="region of interest" description="Disordered" evidence="2">
    <location>
        <begin position="120"/>
        <end position="146"/>
    </location>
</feature>
<feature type="compositionally biased region" description="Polar residues" evidence="2">
    <location>
        <begin position="406"/>
        <end position="421"/>
    </location>
</feature>
<feature type="region of interest" description="Disordered" evidence="2">
    <location>
        <begin position="572"/>
        <end position="601"/>
    </location>
</feature>
<feature type="region of interest" description="Disordered" evidence="2">
    <location>
        <begin position="984"/>
        <end position="1013"/>
    </location>
</feature>
<feature type="coiled-coil region" evidence="1">
    <location>
        <begin position="1521"/>
        <end position="1562"/>
    </location>
</feature>
<sequence>MMDLSSFPSSSELAETLEKLNGIDSLNSSESTLSNTTFSDKETTERQSIFDTETTSCNNIQHFGGQILYWSTMASVPGGPPMASGAAESDLGLDAGNREARGQGLYQHGARMQLFREQPMAGSPDGAASANQPVTPKAPPPDVVQSQMEARHFQNPHHAEGINVVEVRQRQALDEEDGQVSNAVSAQSGLDPVGHQMALSHGPSQMAYQLDMMGLDPEGQNVHDLSGPASWPGIRMNGSGMQNHQSMSINPSMNVSLSVHGQLSDMRIMSLSAGHEGTSVERQSTTNTNGNLGTGYVSNNIQITVPEENNSFGREDNIVSQEQEFLPDPVVIDQLLEHEGRGSHNESLESGMYVEPDDLDLSEEFLPLENDEPEGAGSSSQSNDDCDLAYEDNTEVDQDVILQPEADQTSYDESTEVRSQLPVSRVSAFHPIAGGYGNQGNHGNRSATNNSAPIYIPPRTVPLNFNPSGTLQSNGYHVDTARDTHRQKVQGGQQGEQERDESIARMQCQISDVVQGNGSTKPEEDQLLSDLVGDAPQNIATESTQNQAMATNHSGQGQENDGLLIQGSANPVHSQLSQSDVHRDQLQGQPNDSPPEGAVGGANVRILQPNIVQIKSNVDTVPEYKETLSDPGASRSQTLTGAMGRGEGAQSKQTLVVKPKSSTESGTNAGKQHNVRGVSRIPKTQNGQAKRTKIRTLPPKAFNATTGKQLTPKNKPRPMTSSQNKPSVNMPEHLTQSRSSTNAKSPNRQPPQRQAPSGGDSTSTSVSQSQGQYGQHHGQNSYDQGQGHVQHDLQQAISGGQYMLSGPQCTASVTRPQGIYLDSRMTQLPTHSDPGRDCADGFMRPNPIGETDAGVRPAQGMSLQGNNVPVSNVMLPIRQPPVNVAAMNGQLISTNPISNMMSGDGDGDKTSSLASQPTGRQPMVMHPHQQNMPYNYFSRAHDQMLEREVPGTSIANSQFTAQPIQVHAQQMTARILSPVYQPSLMHSDPQSHQPLNLYYHGVDTSHPDSVQNRQISNKPESYMLWDQALELSPISRASGATDRIQTTAQTSPGASSNRDTANNISFMSVISERQQQQQQQQQSDQSITDTDVQQMEQLRGQIRNMLKLTSQAIPDVSHYDQLGDERSTPLQTDSGSVSMLLSRYRKTLTELAPELEGILNQSHFSCVPHGQTSDVATLRADNQALKESLEKERFRRKHCERQIQELQNHVMELQQQLAVAVSTDRKKDLMIEQLDKALAQVVESWKKKEAEKQQLVDKLKVENDNMREKQKQQQQLQERFEKELTETIDELSKEQQRAKTDEEQLQKKLEDEKLEVKRLSELLESEHQRALLLETDKCRLIEEKEELQQKCVDINHRYKEDKDSWDDKEREYLQKMKQITDDHDTELEEARSKFTEQSEKLANEERILMSTRTELQKLELEIESVHREKESLKVQMGLLEAKSESQLRKLEADLQSEFEKQLSEHLEEERKESVQREEESRERHRKQVLELTQRHSQETEMLMQRHQGDIWRCEDTWKREVRDRDDKIELLQQEIEDLKLSNKRLEQQRTEMTAQLQSMMQAHCDEALRLLQIGTHDLINSPIKQGLFRYNVAASQSFANSLLSSVTSQPVTTTTSSTAANLSTAVLDTATDDDSNKTNVERYLQR</sequence>
<dbReference type="GO" id="GO:0005813">
    <property type="term" value="C:centrosome"/>
    <property type="evidence" value="ECO:0007669"/>
    <property type="project" value="TreeGrafter"/>
</dbReference>
<dbReference type="PANTHER" id="PTHR34439:SF1">
    <property type="entry name" value="CENTROBIN"/>
    <property type="match status" value="1"/>
</dbReference>
<feature type="compositionally biased region" description="Polar residues" evidence="2">
    <location>
        <begin position="650"/>
        <end position="671"/>
    </location>
</feature>
<organism evidence="3 4">
    <name type="scientific">Paralvinella palmiformis</name>
    <dbReference type="NCBI Taxonomy" id="53620"/>
    <lineage>
        <taxon>Eukaryota</taxon>
        <taxon>Metazoa</taxon>
        <taxon>Spiralia</taxon>
        <taxon>Lophotrochozoa</taxon>
        <taxon>Annelida</taxon>
        <taxon>Polychaeta</taxon>
        <taxon>Sedentaria</taxon>
        <taxon>Canalipalpata</taxon>
        <taxon>Terebellida</taxon>
        <taxon>Terebelliformia</taxon>
        <taxon>Alvinellidae</taxon>
        <taxon>Paralvinella</taxon>
    </lineage>
</organism>
<evidence type="ECO:0000313" key="3">
    <source>
        <dbReference type="EMBL" id="KAK2154820.1"/>
    </source>
</evidence>
<feature type="compositionally biased region" description="Low complexity" evidence="2">
    <location>
        <begin position="25"/>
        <end position="38"/>
    </location>
</feature>
<dbReference type="InterPro" id="IPR038923">
    <property type="entry name" value="Centrobin"/>
</dbReference>
<feature type="region of interest" description="Disordered" evidence="2">
    <location>
        <begin position="1039"/>
        <end position="1092"/>
    </location>
</feature>
<protein>
    <submittedName>
        <fullName evidence="3">Uncharacterized protein</fullName>
    </submittedName>
</protein>
<keyword evidence="1" id="KW-0175">Coiled coil</keyword>
<dbReference type="EMBL" id="JAODUP010000256">
    <property type="protein sequence ID" value="KAK2154820.1"/>
    <property type="molecule type" value="Genomic_DNA"/>
</dbReference>
<feature type="compositionally biased region" description="Polar residues" evidence="2">
    <location>
        <begin position="910"/>
        <end position="919"/>
    </location>
</feature>
<dbReference type="Proteomes" id="UP001208570">
    <property type="component" value="Unassembled WGS sequence"/>
</dbReference>
<accession>A0AAD9JLR9</accession>
<dbReference type="PANTHER" id="PTHR34439">
    <property type="entry name" value="CENTROBIN"/>
    <property type="match status" value="1"/>
</dbReference>
<feature type="compositionally biased region" description="Basic and acidic residues" evidence="2">
    <location>
        <begin position="1461"/>
        <end position="1482"/>
    </location>
</feature>
<evidence type="ECO:0000313" key="4">
    <source>
        <dbReference type="Proteomes" id="UP001208570"/>
    </source>
</evidence>
<feature type="compositionally biased region" description="Low complexity" evidence="2">
    <location>
        <begin position="1074"/>
        <end position="1092"/>
    </location>
</feature>
<dbReference type="GO" id="GO:0005814">
    <property type="term" value="C:centriole"/>
    <property type="evidence" value="ECO:0007669"/>
    <property type="project" value="TreeGrafter"/>
</dbReference>
<keyword evidence="4" id="KW-1185">Reference proteome</keyword>
<feature type="compositionally biased region" description="Polar residues" evidence="2">
    <location>
        <begin position="703"/>
        <end position="712"/>
    </location>
</feature>
<comment type="caution">
    <text evidence="3">The sequence shown here is derived from an EMBL/GenBank/DDBJ whole genome shotgun (WGS) entry which is preliminary data.</text>
</comment>
<feature type="region of interest" description="Disordered" evidence="2">
    <location>
        <begin position="1461"/>
        <end position="1486"/>
    </location>
</feature>
<proteinExistence type="predicted"/>
<feature type="compositionally biased region" description="Polar residues" evidence="2">
    <location>
        <begin position="734"/>
        <end position="755"/>
    </location>
</feature>
<dbReference type="GO" id="GO:1902017">
    <property type="term" value="P:regulation of cilium assembly"/>
    <property type="evidence" value="ECO:0007669"/>
    <property type="project" value="InterPro"/>
</dbReference>
<gene>
    <name evidence="3" type="ORF">LSH36_256g02048</name>
</gene>
<feature type="compositionally biased region" description="Low complexity" evidence="2">
    <location>
        <begin position="757"/>
        <end position="782"/>
    </location>
</feature>
<feature type="region of interest" description="Disordered" evidence="2">
    <location>
        <begin position="624"/>
        <end position="789"/>
    </location>
</feature>
<feature type="region of interest" description="Disordered" evidence="2">
    <location>
        <begin position="25"/>
        <end position="47"/>
    </location>
</feature>
<name>A0AAD9JLR9_9ANNE</name>
<feature type="region of interest" description="Disordered" evidence="2">
    <location>
        <begin position="397"/>
        <end position="421"/>
    </location>
</feature>
<dbReference type="GO" id="GO:1902410">
    <property type="term" value="P:mitotic cytokinetic process"/>
    <property type="evidence" value="ECO:0007669"/>
    <property type="project" value="TreeGrafter"/>
</dbReference>
<evidence type="ECO:0000256" key="2">
    <source>
        <dbReference type="SAM" id="MobiDB-lite"/>
    </source>
</evidence>
<reference evidence="3" key="1">
    <citation type="journal article" date="2023" name="Mol. Biol. Evol.">
        <title>Third-Generation Sequencing Reveals the Adaptive Role of the Epigenome in Three Deep-Sea Polychaetes.</title>
        <authorList>
            <person name="Perez M."/>
            <person name="Aroh O."/>
            <person name="Sun Y."/>
            <person name="Lan Y."/>
            <person name="Juniper S.K."/>
            <person name="Young C.R."/>
            <person name="Angers B."/>
            <person name="Qian P.Y."/>
        </authorList>
    </citation>
    <scope>NUCLEOTIDE SEQUENCE</scope>
    <source>
        <strain evidence="3">P08H-3</strain>
    </source>
</reference>
<dbReference type="GO" id="GO:0051299">
    <property type="term" value="P:centrosome separation"/>
    <property type="evidence" value="ECO:0007669"/>
    <property type="project" value="TreeGrafter"/>
</dbReference>
<evidence type="ECO:0000256" key="1">
    <source>
        <dbReference type="SAM" id="Coils"/>
    </source>
</evidence>
<feature type="coiled-coil region" evidence="1">
    <location>
        <begin position="1189"/>
        <end position="1329"/>
    </location>
</feature>